<gene>
    <name evidence="1" type="ORF">ABFB10_13455</name>
</gene>
<dbReference type="InterPro" id="IPR027417">
    <property type="entry name" value="P-loop_NTPase"/>
</dbReference>
<organism evidence="1 2">
    <name type="scientific">Ponticoccus litoralis</name>
    <dbReference type="NCBI Taxonomy" id="422297"/>
    <lineage>
        <taxon>Bacteria</taxon>
        <taxon>Pseudomonadati</taxon>
        <taxon>Pseudomonadota</taxon>
        <taxon>Alphaproteobacteria</taxon>
        <taxon>Rhodobacterales</taxon>
        <taxon>Roseobacteraceae</taxon>
        <taxon>Ponticoccus</taxon>
    </lineage>
</organism>
<dbReference type="Gene3D" id="3.40.50.300">
    <property type="entry name" value="P-loop containing nucleotide triphosphate hydrolases"/>
    <property type="match status" value="1"/>
</dbReference>
<reference evidence="1 2" key="1">
    <citation type="submission" date="2024-05" db="EMBL/GenBank/DDBJ databases">
        <title>Genome sequence of Ponticoccus litoralis KCCM 90028.</title>
        <authorList>
            <person name="Kim J.M."/>
            <person name="Lee J.K."/>
            <person name="Choi B.J."/>
            <person name="Bayburt H."/>
            <person name="Baek J.H."/>
            <person name="Jeon C.O."/>
        </authorList>
    </citation>
    <scope>NUCLEOTIDE SEQUENCE [LARGE SCALE GENOMIC DNA]</scope>
    <source>
        <strain evidence="1 2">KCCM 90028</strain>
    </source>
</reference>
<accession>A0AAW9SAL3</accession>
<name>A0AAW9SAL3_9RHOB</name>
<dbReference type="Pfam" id="PF13704">
    <property type="entry name" value="Glyco_tranf_2_4"/>
    <property type="match status" value="1"/>
</dbReference>
<dbReference type="AlphaFoldDB" id="A0AAW9SAL3"/>
<keyword evidence="2" id="KW-1185">Reference proteome</keyword>
<protein>
    <submittedName>
        <fullName evidence="1">Glycosyltransferase family 2 protein</fullName>
        <ecNumber evidence="1">2.4.-.-</ecNumber>
    </submittedName>
</protein>
<dbReference type="EMBL" id="JBDNCH010000002">
    <property type="protein sequence ID" value="MEN9061869.1"/>
    <property type="molecule type" value="Genomic_DNA"/>
</dbReference>
<proteinExistence type="predicted"/>
<dbReference type="EC" id="2.4.-.-" evidence="1"/>
<evidence type="ECO:0000313" key="2">
    <source>
        <dbReference type="Proteomes" id="UP001428774"/>
    </source>
</evidence>
<dbReference type="RefSeq" id="WP_347166900.1">
    <property type="nucleotide sequence ID" value="NZ_JBDNCH010000002.1"/>
</dbReference>
<dbReference type="Proteomes" id="UP001428774">
    <property type="component" value="Unassembled WGS sequence"/>
</dbReference>
<keyword evidence="1" id="KW-0808">Transferase</keyword>
<dbReference type="GO" id="GO:0016757">
    <property type="term" value="F:glycosyltransferase activity"/>
    <property type="evidence" value="ECO:0007669"/>
    <property type="project" value="UniProtKB-KW"/>
</dbReference>
<evidence type="ECO:0000313" key="1">
    <source>
        <dbReference type="EMBL" id="MEN9061869.1"/>
    </source>
</evidence>
<comment type="caution">
    <text evidence="1">The sequence shown here is derived from an EMBL/GenBank/DDBJ whole genome shotgun (WGS) entry which is preliminary data.</text>
</comment>
<keyword evidence="1" id="KW-0328">Glycosyltransferase</keyword>
<sequence length="514" mass="58258">MVVAKWGVVATCAEPRRLVEAFIAHHLSIGASEVVLFFDDPADGLAVTFSQVPGVTCINCDAAYWTKRRPRKGRPSGHRQRQSHNAEYAVRNLCETEWIAHIDVDEFLLPRSAGSIAEMLGRVPETLDAVRVLPAERMFSGECSHGKMDLTGLFKLKPERGAGWGAKLYGAELGELFPNGFQGHEVGKSFKRRSNRDARFNIHFVRKDGQNIPEHKVDQSEAVLLHLFPVSLEDWIGKYERRVDDPEYFNTMPEHAQRRYSIYREARDNGATGGVPGLFETLSVLPVDSPARASRPDLFLKTDLAIPSKVERLVRPYLSNAKFEHMSAPSPSPIPDSQRVFQIGMNRGGSKEISAMFGRRGMSYAHWDRGRIARNLQSALAEGRKPFLGYENYQLLSDISYGSNGSDIYDGFYDFEYIAQYYRDSVFLLNHRPVDEWLSSRKKFRAGKYIAEHMAAVGIVSEEGMLSKWAEDWYLHAERVRASAARGDIRLLEYSLNTEKPHSFFARLDKMLED</sequence>